<reference evidence="2 3" key="1">
    <citation type="journal article" date="2012" name="J. Bacteriol.">
        <title>Complete Genome Sequence of the Fruiting Myxobacterium Corallococcus coralloides DSM 2259.</title>
        <authorList>
            <person name="Huntley S."/>
            <person name="Zhang Y."/>
            <person name="Treuner-Lange A."/>
            <person name="Kneip S."/>
            <person name="Sensen C.W."/>
            <person name="Sogaard-Andersen L."/>
        </authorList>
    </citation>
    <scope>NUCLEOTIDE SEQUENCE [LARGE SCALE GENOMIC DNA]</scope>
    <source>
        <strain evidence="3">ATCC 25202 / DSM 2259 / NBRC 100086 / M2</strain>
    </source>
</reference>
<accession>H8MN41</accession>
<keyword evidence="3" id="KW-1185">Reference proteome</keyword>
<proteinExistence type="predicted"/>
<dbReference type="InParanoid" id="H8MN41"/>
<dbReference type="AlphaFoldDB" id="H8MN41"/>
<dbReference type="InterPro" id="IPR006311">
    <property type="entry name" value="TAT_signal"/>
</dbReference>
<dbReference type="EMBL" id="CP003389">
    <property type="protein sequence ID" value="AFE04607.1"/>
    <property type="molecule type" value="Genomic_DNA"/>
</dbReference>
<dbReference type="HOGENOM" id="CLU_682794_0_0_7"/>
<organism evidence="2 3">
    <name type="scientific">Corallococcus coralloides (strain ATCC 25202 / DSM 2259 / NBRC 100086 / M2)</name>
    <name type="common">Myxococcus coralloides</name>
    <dbReference type="NCBI Taxonomy" id="1144275"/>
    <lineage>
        <taxon>Bacteria</taxon>
        <taxon>Pseudomonadati</taxon>
        <taxon>Myxococcota</taxon>
        <taxon>Myxococcia</taxon>
        <taxon>Myxococcales</taxon>
        <taxon>Cystobacterineae</taxon>
        <taxon>Myxococcaceae</taxon>
        <taxon>Corallococcus</taxon>
    </lineage>
</organism>
<evidence type="ECO:0000313" key="3">
    <source>
        <dbReference type="Proteomes" id="UP000007587"/>
    </source>
</evidence>
<dbReference type="OrthoDB" id="5487311at2"/>
<dbReference type="STRING" id="1144275.COCOR_02340"/>
<feature type="region of interest" description="Disordered" evidence="1">
    <location>
        <begin position="382"/>
        <end position="403"/>
    </location>
</feature>
<protein>
    <submittedName>
        <fullName evidence="2">Uncharacterized protein</fullName>
    </submittedName>
</protein>
<dbReference type="RefSeq" id="WP_014395169.1">
    <property type="nucleotide sequence ID" value="NC_017030.1"/>
</dbReference>
<dbReference type="KEGG" id="ccx:COCOR_02340"/>
<gene>
    <name evidence="2" type="ordered locus">COCOR_02340</name>
</gene>
<reference evidence="3" key="2">
    <citation type="submission" date="2012-03" db="EMBL/GenBank/DDBJ databases">
        <title>Genome sequence of the fruiting myxobacterium Corallococcus coralloides DSM 2259.</title>
        <authorList>
            <person name="Huntley S."/>
            <person name="Zhang Y."/>
            <person name="Treuner-Lange A."/>
            <person name="Sensen C.W."/>
            <person name="Sogaard-Andersen L."/>
        </authorList>
    </citation>
    <scope>NUCLEOTIDE SEQUENCE [LARGE SCALE GENOMIC DNA]</scope>
    <source>
        <strain evidence="3">ATCC 25202 / DSM 2259 / NBRC 100086 / M2</strain>
    </source>
</reference>
<dbReference type="Proteomes" id="UP000007587">
    <property type="component" value="Chromosome"/>
</dbReference>
<evidence type="ECO:0000313" key="2">
    <source>
        <dbReference type="EMBL" id="AFE04607.1"/>
    </source>
</evidence>
<dbReference type="PROSITE" id="PS51318">
    <property type="entry name" value="TAT"/>
    <property type="match status" value="1"/>
</dbReference>
<sequence length="403" mass="43385">MTSSDRAVPGRRRRIAVASLTGLAVLAGAGLLGAEAWYQRRFETPLRLHREALAANVDAYCAEEAALGADPWFHEGRTEGDAGLLLNAWLPWSRDLKRPPPEGSPLVLPDSLREGALDLKQGRWLTANIDVSRLDFDWMVRLLAYDRWDLFNGSPLSAEGRFNWAAGDVPDLFLLQRWAKFRMLHGLRTGHPVEAAQQVRHLAWLSLRTDSLVGGSLAVNLLDIERLAHEAMPSPPAGWTPMPAEQTARMNALLQAAPQFAGLAAPPDVARKARGCATEANRCIALTETAFLARLLEPVVEPVGAPSLEEATAALDRALADAGCPTLAAHEVRTRGVTVEDPASGMSSLASSVAWIPWAPGRQARSHLARGVLASALGDLTPLHGNRTKHPAPLQGQAGLPTP</sequence>
<name>H8MN41_CORCM</name>
<evidence type="ECO:0000256" key="1">
    <source>
        <dbReference type="SAM" id="MobiDB-lite"/>
    </source>
</evidence>